<keyword evidence="7" id="KW-0325">Glycoprotein</keyword>
<feature type="disulfide bond" evidence="9">
    <location>
        <begin position="42"/>
        <end position="51"/>
    </location>
</feature>
<comment type="subcellular location">
    <subcellularLocation>
        <location evidence="1">Secreted</location>
        <location evidence="1">Extracellular space</location>
        <location evidence="1">Extracellular matrix</location>
    </subcellularLocation>
</comment>
<accession>A0AAD3NF24</accession>
<dbReference type="GO" id="GO:0009887">
    <property type="term" value="P:animal organ morphogenesis"/>
    <property type="evidence" value="ECO:0007669"/>
    <property type="project" value="TreeGrafter"/>
</dbReference>
<dbReference type="PANTHER" id="PTHR10574">
    <property type="entry name" value="NETRIN/LAMININ-RELATED"/>
    <property type="match status" value="1"/>
</dbReference>
<keyword evidence="2" id="KW-0964">Secreted</keyword>
<keyword evidence="4" id="KW-0677">Repeat</keyword>
<evidence type="ECO:0000256" key="8">
    <source>
        <dbReference type="ARBA" id="ARBA00023292"/>
    </source>
</evidence>
<dbReference type="PANTHER" id="PTHR10574:SF406">
    <property type="entry name" value="LAMININ SUBUNIT ALPHA 5"/>
    <property type="match status" value="1"/>
</dbReference>
<reference evidence="11" key="1">
    <citation type="submission" date="2022-08" db="EMBL/GenBank/DDBJ databases">
        <title>Genome sequencing of akame (Lates japonicus).</title>
        <authorList>
            <person name="Hashiguchi Y."/>
            <person name="Takahashi H."/>
        </authorList>
    </citation>
    <scope>NUCLEOTIDE SEQUENCE</scope>
    <source>
        <strain evidence="11">Kochi</strain>
    </source>
</reference>
<feature type="disulfide bond" evidence="9">
    <location>
        <begin position="21"/>
        <end position="33"/>
    </location>
</feature>
<dbReference type="InterPro" id="IPR050440">
    <property type="entry name" value="Laminin/Netrin_ECM"/>
</dbReference>
<evidence type="ECO:0000256" key="1">
    <source>
        <dbReference type="ARBA" id="ARBA00004498"/>
    </source>
</evidence>
<evidence type="ECO:0000256" key="7">
    <source>
        <dbReference type="ARBA" id="ARBA00023180"/>
    </source>
</evidence>
<evidence type="ECO:0000256" key="5">
    <source>
        <dbReference type="ARBA" id="ARBA00023054"/>
    </source>
</evidence>
<dbReference type="AlphaFoldDB" id="A0AAD3NF24"/>
<dbReference type="Gene3D" id="2.10.25.10">
    <property type="entry name" value="Laminin"/>
    <property type="match status" value="1"/>
</dbReference>
<protein>
    <submittedName>
        <fullName evidence="11">Laminin subunit beta-4-like protein</fullName>
    </submittedName>
</protein>
<dbReference type="FunFam" id="2.10.25.10:FF:000135">
    <property type="entry name" value="Laminin subunit beta 4"/>
    <property type="match status" value="1"/>
</dbReference>
<dbReference type="PROSITE" id="PS50027">
    <property type="entry name" value="EGF_LAM_2"/>
    <property type="match status" value="1"/>
</dbReference>
<feature type="domain" description="Laminin EGF-like" evidence="10">
    <location>
        <begin position="21"/>
        <end position="67"/>
    </location>
</feature>
<keyword evidence="6 9" id="KW-1015">Disulfide bond</keyword>
<name>A0AAD3NF24_LATJO</name>
<gene>
    <name evidence="11" type="ORF">AKAME5_002199000</name>
</gene>
<keyword evidence="5" id="KW-0175">Coiled coil</keyword>
<dbReference type="InterPro" id="IPR056860">
    <property type="entry name" value="LAMB4_dom"/>
</dbReference>
<organism evidence="11 12">
    <name type="scientific">Lates japonicus</name>
    <name type="common">Japanese lates</name>
    <dbReference type="NCBI Taxonomy" id="270547"/>
    <lineage>
        <taxon>Eukaryota</taxon>
        <taxon>Metazoa</taxon>
        <taxon>Chordata</taxon>
        <taxon>Craniata</taxon>
        <taxon>Vertebrata</taxon>
        <taxon>Euteleostomi</taxon>
        <taxon>Actinopterygii</taxon>
        <taxon>Neopterygii</taxon>
        <taxon>Teleostei</taxon>
        <taxon>Neoteleostei</taxon>
        <taxon>Acanthomorphata</taxon>
        <taxon>Carangaria</taxon>
        <taxon>Carangaria incertae sedis</taxon>
        <taxon>Centropomidae</taxon>
        <taxon>Lates</taxon>
    </lineage>
</organism>
<dbReference type="GO" id="GO:0009888">
    <property type="term" value="P:tissue development"/>
    <property type="evidence" value="ECO:0007669"/>
    <property type="project" value="TreeGrafter"/>
</dbReference>
<dbReference type="GO" id="GO:0007411">
    <property type="term" value="P:axon guidance"/>
    <property type="evidence" value="ECO:0007669"/>
    <property type="project" value="TreeGrafter"/>
</dbReference>
<evidence type="ECO:0000259" key="10">
    <source>
        <dbReference type="PROSITE" id="PS50027"/>
    </source>
</evidence>
<comment type="caution">
    <text evidence="9">Lacks conserved residue(s) required for the propagation of feature annotation.</text>
</comment>
<dbReference type="Pfam" id="PF24999">
    <property type="entry name" value="LAMB4"/>
    <property type="match status" value="1"/>
</dbReference>
<keyword evidence="12" id="KW-1185">Reference proteome</keyword>
<evidence type="ECO:0000256" key="6">
    <source>
        <dbReference type="ARBA" id="ARBA00023157"/>
    </source>
</evidence>
<evidence type="ECO:0000313" key="11">
    <source>
        <dbReference type="EMBL" id="GLD70672.1"/>
    </source>
</evidence>
<dbReference type="EMBL" id="BRZM01000407">
    <property type="protein sequence ID" value="GLD70672.1"/>
    <property type="molecule type" value="Genomic_DNA"/>
</dbReference>
<dbReference type="GO" id="GO:0005604">
    <property type="term" value="C:basement membrane"/>
    <property type="evidence" value="ECO:0007669"/>
    <property type="project" value="TreeGrafter"/>
</dbReference>
<sequence>MALSQGQITLTPTFDQITLACDCNLEGTERPSCDPETGECICRTGVTGIFCDECAVGYSSEFPACKECHPCTTLWTENVTDVQRAAQRMRTFIPRHGDNLRPGDSHHRQRMLEMHSRLDSLTNLTGLSLPKVEKVEKLCMKIGKLKDAIDPNTILIDLSPLLNTEIDNIGLEFKKLLNNLKEKLIKDPDDEDEGDLEGLENVTIQLNLEAEFHFTHLIMTFKVPVGPDYRYSLKPFQAFKDMLKITNSMGEVHKLHTLGDNLLDSQMGLKKNITTYLRHGGPRNCFCYGHAF</sequence>
<dbReference type="InterPro" id="IPR002049">
    <property type="entry name" value="LE_dom"/>
</dbReference>
<keyword evidence="3" id="KW-0272">Extracellular matrix</keyword>
<dbReference type="PROSITE" id="PS01248">
    <property type="entry name" value="EGF_LAM_1"/>
    <property type="match status" value="1"/>
</dbReference>
<feature type="disulfide bond" evidence="9">
    <location>
        <begin position="23"/>
        <end position="40"/>
    </location>
</feature>
<evidence type="ECO:0000256" key="2">
    <source>
        <dbReference type="ARBA" id="ARBA00022525"/>
    </source>
</evidence>
<evidence type="ECO:0000313" key="12">
    <source>
        <dbReference type="Proteomes" id="UP001279410"/>
    </source>
</evidence>
<dbReference type="SMART" id="SM00180">
    <property type="entry name" value="EGF_Lam"/>
    <property type="match status" value="1"/>
</dbReference>
<dbReference type="CDD" id="cd00055">
    <property type="entry name" value="EGF_Lam"/>
    <property type="match status" value="1"/>
</dbReference>
<evidence type="ECO:0000256" key="4">
    <source>
        <dbReference type="ARBA" id="ARBA00022737"/>
    </source>
</evidence>
<dbReference type="Proteomes" id="UP001279410">
    <property type="component" value="Unassembled WGS sequence"/>
</dbReference>
<comment type="caution">
    <text evidence="11">The sequence shown here is derived from an EMBL/GenBank/DDBJ whole genome shotgun (WGS) entry which is preliminary data.</text>
</comment>
<dbReference type="Pfam" id="PF00053">
    <property type="entry name" value="EGF_laminin"/>
    <property type="match status" value="1"/>
</dbReference>
<proteinExistence type="predicted"/>
<evidence type="ECO:0000256" key="9">
    <source>
        <dbReference type="PROSITE-ProRule" id="PRU00460"/>
    </source>
</evidence>
<evidence type="ECO:0000256" key="3">
    <source>
        <dbReference type="ARBA" id="ARBA00022530"/>
    </source>
</evidence>
<dbReference type="GO" id="GO:0005201">
    <property type="term" value="F:extracellular matrix structural constituent"/>
    <property type="evidence" value="ECO:0007669"/>
    <property type="project" value="TreeGrafter"/>
</dbReference>
<keyword evidence="8 9" id="KW-0424">Laminin EGF-like domain</keyword>
<dbReference type="SUPFAM" id="SSF57196">
    <property type="entry name" value="EGF/Laminin"/>
    <property type="match status" value="1"/>
</dbReference>